<protein>
    <recommendedName>
        <fullName evidence="4">LOB domain-containing protein</fullName>
    </recommendedName>
</protein>
<proteinExistence type="inferred from homology"/>
<evidence type="ECO:0000256" key="1">
    <source>
        <dbReference type="ARBA" id="ARBA00005474"/>
    </source>
</evidence>
<dbReference type="InterPro" id="IPR004883">
    <property type="entry name" value="LOB"/>
</dbReference>
<dbReference type="Proteomes" id="UP001152484">
    <property type="component" value="Unassembled WGS sequence"/>
</dbReference>
<dbReference type="AlphaFoldDB" id="A0A9P0ZDE9"/>
<comment type="similarity">
    <text evidence="1">Belongs to the LOB domain-containing protein family.</text>
</comment>
<reference evidence="5" key="1">
    <citation type="submission" date="2022-07" db="EMBL/GenBank/DDBJ databases">
        <authorList>
            <person name="Macas J."/>
            <person name="Novak P."/>
            <person name="Neumann P."/>
        </authorList>
    </citation>
    <scope>NUCLEOTIDE SEQUENCE</scope>
</reference>
<gene>
    <name evidence="5" type="ORF">CEURO_LOCUS13446</name>
</gene>
<dbReference type="GO" id="GO:0009755">
    <property type="term" value="P:hormone-mediated signaling pathway"/>
    <property type="evidence" value="ECO:0007669"/>
    <property type="project" value="TreeGrafter"/>
</dbReference>
<evidence type="ECO:0000313" key="6">
    <source>
        <dbReference type="Proteomes" id="UP001152484"/>
    </source>
</evidence>
<organism evidence="5 6">
    <name type="scientific">Cuscuta europaea</name>
    <name type="common">European dodder</name>
    <dbReference type="NCBI Taxonomy" id="41803"/>
    <lineage>
        <taxon>Eukaryota</taxon>
        <taxon>Viridiplantae</taxon>
        <taxon>Streptophyta</taxon>
        <taxon>Embryophyta</taxon>
        <taxon>Tracheophyta</taxon>
        <taxon>Spermatophyta</taxon>
        <taxon>Magnoliopsida</taxon>
        <taxon>eudicotyledons</taxon>
        <taxon>Gunneridae</taxon>
        <taxon>Pentapetalae</taxon>
        <taxon>asterids</taxon>
        <taxon>lamiids</taxon>
        <taxon>Solanales</taxon>
        <taxon>Convolvulaceae</taxon>
        <taxon>Cuscuteae</taxon>
        <taxon>Cuscuta</taxon>
        <taxon>Cuscuta subgen. Cuscuta</taxon>
    </lineage>
</organism>
<feature type="domain" description="LOB" evidence="4">
    <location>
        <begin position="58"/>
        <end position="160"/>
    </location>
</feature>
<dbReference type="PANTHER" id="PTHR31529">
    <property type="entry name" value="LOB DOMAIN CONTAINING PROTEIN"/>
    <property type="match status" value="1"/>
</dbReference>
<dbReference type="PANTHER" id="PTHR31529:SF4">
    <property type="entry name" value="LOB DOMAIN-CONTAINING PROTEIN 30"/>
    <property type="match status" value="1"/>
</dbReference>
<keyword evidence="2" id="KW-0175">Coiled coil</keyword>
<sequence length="252" mass="27164">MSVVSLKISINRHKHVLLAKNKLKSKEDLSDRIRPVVMSSSSHSSGGGRGGDAAGVLGPCGACKFLRRKCVAGCIFAPFFDPEQGPSVFASVHKVFGASNFSKLLRHIPPHRRADAVVTVCFEAQARLRDPVYGCVSHIFSYQKQVEHLQAELSFLEAELAALRALIPPPPKFPSAVNIPAGYSTATLGTYDYDDFSSLFDLISQPALQSRRQFGRSAKDSVDDGSSASSSATDAGVLQELTLRAMQGRSIN</sequence>
<evidence type="ECO:0000313" key="5">
    <source>
        <dbReference type="EMBL" id="CAH9096535.1"/>
    </source>
</evidence>
<dbReference type="GO" id="GO:0005634">
    <property type="term" value="C:nucleus"/>
    <property type="evidence" value="ECO:0007669"/>
    <property type="project" value="TreeGrafter"/>
</dbReference>
<accession>A0A9P0ZDE9</accession>
<evidence type="ECO:0000256" key="3">
    <source>
        <dbReference type="SAM" id="MobiDB-lite"/>
    </source>
</evidence>
<feature type="compositionally biased region" description="Low complexity" evidence="3">
    <location>
        <begin position="224"/>
        <end position="233"/>
    </location>
</feature>
<comment type="caution">
    <text evidence="5">The sequence shown here is derived from an EMBL/GenBank/DDBJ whole genome shotgun (WGS) entry which is preliminary data.</text>
</comment>
<feature type="region of interest" description="Disordered" evidence="3">
    <location>
        <begin position="214"/>
        <end position="233"/>
    </location>
</feature>
<dbReference type="Pfam" id="PF03195">
    <property type="entry name" value="LOB"/>
    <property type="match status" value="1"/>
</dbReference>
<feature type="coiled-coil region" evidence="2">
    <location>
        <begin position="139"/>
        <end position="166"/>
    </location>
</feature>
<evidence type="ECO:0000256" key="2">
    <source>
        <dbReference type="SAM" id="Coils"/>
    </source>
</evidence>
<dbReference type="EMBL" id="CAMAPE010000035">
    <property type="protein sequence ID" value="CAH9096535.1"/>
    <property type="molecule type" value="Genomic_DNA"/>
</dbReference>
<keyword evidence="6" id="KW-1185">Reference proteome</keyword>
<dbReference type="PROSITE" id="PS50891">
    <property type="entry name" value="LOB"/>
    <property type="match status" value="1"/>
</dbReference>
<dbReference type="OrthoDB" id="10380859at2759"/>
<evidence type="ECO:0000259" key="4">
    <source>
        <dbReference type="PROSITE" id="PS50891"/>
    </source>
</evidence>
<dbReference type="GO" id="GO:0045893">
    <property type="term" value="P:positive regulation of DNA-templated transcription"/>
    <property type="evidence" value="ECO:0007669"/>
    <property type="project" value="TreeGrafter"/>
</dbReference>
<name>A0A9P0ZDE9_CUSEU</name>